<feature type="compositionally biased region" description="Polar residues" evidence="1">
    <location>
        <begin position="238"/>
        <end position="248"/>
    </location>
</feature>
<feature type="region of interest" description="Disordered" evidence="1">
    <location>
        <begin position="601"/>
        <end position="620"/>
    </location>
</feature>
<dbReference type="EMBL" id="CM008969">
    <property type="protein sequence ID" value="PNW79793.1"/>
    <property type="molecule type" value="Genomic_DNA"/>
</dbReference>
<dbReference type="Gramene" id="PNW79793">
    <property type="protein sequence ID" value="PNW79793"/>
    <property type="gene ID" value="CHLRE_08g366850v5"/>
</dbReference>
<keyword evidence="3" id="KW-1185">Reference proteome</keyword>
<organism evidence="2 3">
    <name type="scientific">Chlamydomonas reinhardtii</name>
    <name type="common">Chlamydomonas smithii</name>
    <dbReference type="NCBI Taxonomy" id="3055"/>
    <lineage>
        <taxon>Eukaryota</taxon>
        <taxon>Viridiplantae</taxon>
        <taxon>Chlorophyta</taxon>
        <taxon>core chlorophytes</taxon>
        <taxon>Chlorophyceae</taxon>
        <taxon>CS clade</taxon>
        <taxon>Chlamydomonadales</taxon>
        <taxon>Chlamydomonadaceae</taxon>
        <taxon>Chlamydomonas</taxon>
    </lineage>
</organism>
<feature type="compositionally biased region" description="Low complexity" evidence="1">
    <location>
        <begin position="682"/>
        <end position="691"/>
    </location>
</feature>
<feature type="compositionally biased region" description="Low complexity" evidence="1">
    <location>
        <begin position="369"/>
        <end position="385"/>
    </location>
</feature>
<dbReference type="RefSeq" id="XP_001696058.2">
    <property type="nucleotide sequence ID" value="XM_001696006.2"/>
</dbReference>
<feature type="region of interest" description="Disordered" evidence="1">
    <location>
        <begin position="983"/>
        <end position="1041"/>
    </location>
</feature>
<dbReference type="InParanoid" id="A0A2K3DGX0"/>
<feature type="compositionally biased region" description="Low complexity" evidence="1">
    <location>
        <begin position="1016"/>
        <end position="1036"/>
    </location>
</feature>
<feature type="region of interest" description="Disordered" evidence="1">
    <location>
        <begin position="145"/>
        <end position="176"/>
    </location>
</feature>
<protein>
    <submittedName>
        <fullName evidence="2">Uncharacterized protein</fullName>
    </submittedName>
</protein>
<feature type="region of interest" description="Disordered" evidence="1">
    <location>
        <begin position="346"/>
        <end position="385"/>
    </location>
</feature>
<feature type="region of interest" description="Disordered" evidence="1">
    <location>
        <begin position="520"/>
        <end position="539"/>
    </location>
</feature>
<feature type="compositionally biased region" description="Basic and acidic residues" evidence="1">
    <location>
        <begin position="14"/>
        <end position="23"/>
    </location>
</feature>
<feature type="region of interest" description="Disordered" evidence="1">
    <location>
        <begin position="804"/>
        <end position="840"/>
    </location>
</feature>
<dbReference type="Proteomes" id="UP000006906">
    <property type="component" value="Chromosome 8"/>
</dbReference>
<feature type="region of interest" description="Disordered" evidence="1">
    <location>
        <begin position="206"/>
        <end position="289"/>
    </location>
</feature>
<sequence>MPTAHLTKSKSLRRKEAKEQQELDELRDSVLGSLLGPKPQLPTPQEILAVGRQEVSARAESFYHDRLAHYAYALHHRPTGARVQFASAAKDAGAVGGGDEDAGDQEEDGLLLEYMSVAGRWQEVSLLTEESDPGIAGGVAAMQPVDDVEGPAPRAGPSGNGGGGAPGREQDAAEREGQPMPRLLDQLLGAPDAGAAFASRRRRESLAATAGGGRAGGWRRSLDEGSRIPSGAGFCRGLNSSNSSTNYISRPGLPSSGTMPMLLSNSGETPGAPGAPPPPPLSGSESSVASVSSGITYGGLAGVAGSRHRSNTAVSMPRASSLRPATARLVAGGQWQGQSYGAAAGSAASHELRRSVDPSPHEGDALAVTTPTSAAGSAGAGAGASTSGVMARRASFSLGPASASQLSMFGGGLSSYGAAAAADPSPHPPVCLAGLPAAAFHGPHPPPQPHPRPHRASTSAAMGALATTSASVAAAAENNGNASLTAMRSAWQLADAAHSARSLGAAARAGGSSLAPALVGSPAPPAAASAPQAATSTSGLSVQDGLGLVGGVDGGNGNLGAAGQAAWALAAAASTPPPLPMPSAPLRCVPRTASCTAVIPSGGSGASGMGSTGGAAGGAARDAWFQAREAAAASLQQRQRQEAHPKDEEAYHTNESEEQEDEEGDEEGEDHSQPGEEDARGEASGASAAAGPKKKKKKGTGGRLLEEGGKAVESSWRSFSAGVTALRAAAALSMGGIVGRTSMRFGRAVAADPASVAGGEAATGMAAGGPVVGPGSLMLSRRQRRASNVILPYPDEHTSALAGPYAGAGDGDGNPGGAGAAGNAAACSPPGKGAAHTPQAAQLAAMLDTIRPASLAPPSSVSPVASSKGSPTPARGHALVARVPSFLSRPGPPGPGQVSAGTAAAAAAAAAGRLAPMPRHANRRASLDETWLGASLQQERAAAAPPPHPPRRGSLEITRSAASAVSMAAAWEPRPFSNAAAPAMTAAGPTSPTSSQSQPSFLRRAAAGGGSPVPSPVAAATAMAAPASAPLPGAGVKSQTTGSKLGAFDRLVHSLSHVLHKPGSKRH</sequence>
<dbReference type="ExpressionAtlas" id="A0A2K3DGX0">
    <property type="expression patterns" value="baseline and differential"/>
</dbReference>
<feature type="compositionally biased region" description="Basic and acidic residues" evidence="1">
    <location>
        <begin position="350"/>
        <end position="364"/>
    </location>
</feature>
<evidence type="ECO:0000313" key="3">
    <source>
        <dbReference type="Proteomes" id="UP000006906"/>
    </source>
</evidence>
<feature type="region of interest" description="Disordered" evidence="1">
    <location>
        <begin position="438"/>
        <end position="460"/>
    </location>
</feature>
<proteinExistence type="predicted"/>
<feature type="compositionally biased region" description="Low complexity" evidence="1">
    <location>
        <begin position="854"/>
        <end position="871"/>
    </location>
</feature>
<feature type="compositionally biased region" description="Basic and acidic residues" evidence="1">
    <location>
        <begin position="670"/>
        <end position="681"/>
    </location>
</feature>
<dbReference type="AlphaFoldDB" id="A0A2K3DGX0"/>
<feature type="compositionally biased region" description="Polar residues" evidence="1">
    <location>
        <begin position="255"/>
        <end position="268"/>
    </location>
</feature>
<dbReference type="KEGG" id="cre:CHLRE_08g366850v5"/>
<feature type="compositionally biased region" description="Acidic residues" evidence="1">
    <location>
        <begin position="656"/>
        <end position="669"/>
    </location>
</feature>
<feature type="region of interest" description="Disordered" evidence="1">
    <location>
        <begin position="303"/>
        <end position="322"/>
    </location>
</feature>
<gene>
    <name evidence="2" type="ORF">CHLRE_08g366850v5</name>
</gene>
<dbReference type="OrthoDB" id="552152at2759"/>
<dbReference type="GeneID" id="5721678"/>
<dbReference type="PaxDb" id="3055-EDP01007"/>
<feature type="region of interest" description="Disordered" evidence="1">
    <location>
        <begin position="1"/>
        <end position="23"/>
    </location>
</feature>
<feature type="region of interest" description="Disordered" evidence="1">
    <location>
        <begin position="854"/>
        <end position="875"/>
    </location>
</feature>
<feature type="compositionally biased region" description="Gly residues" evidence="1">
    <location>
        <begin position="806"/>
        <end position="820"/>
    </location>
</feature>
<feature type="compositionally biased region" description="Gly residues" evidence="1">
    <location>
        <begin position="602"/>
        <end position="617"/>
    </location>
</feature>
<reference evidence="2 3" key="1">
    <citation type="journal article" date="2007" name="Science">
        <title>The Chlamydomonas genome reveals the evolution of key animal and plant functions.</title>
        <authorList>
            <person name="Merchant S.S."/>
            <person name="Prochnik S.E."/>
            <person name="Vallon O."/>
            <person name="Harris E.H."/>
            <person name="Karpowicz S.J."/>
            <person name="Witman G.B."/>
            <person name="Terry A."/>
            <person name="Salamov A."/>
            <person name="Fritz-Laylin L.K."/>
            <person name="Marechal-Drouard L."/>
            <person name="Marshall W.F."/>
            <person name="Qu L.H."/>
            <person name="Nelson D.R."/>
            <person name="Sanderfoot A.A."/>
            <person name="Spalding M.H."/>
            <person name="Kapitonov V.V."/>
            <person name="Ren Q."/>
            <person name="Ferris P."/>
            <person name="Lindquist E."/>
            <person name="Shapiro H."/>
            <person name="Lucas S.M."/>
            <person name="Grimwood J."/>
            <person name="Schmutz J."/>
            <person name="Cardol P."/>
            <person name="Cerutti H."/>
            <person name="Chanfreau G."/>
            <person name="Chen C.L."/>
            <person name="Cognat V."/>
            <person name="Croft M.T."/>
            <person name="Dent R."/>
            <person name="Dutcher S."/>
            <person name="Fernandez E."/>
            <person name="Fukuzawa H."/>
            <person name="Gonzalez-Ballester D."/>
            <person name="Gonzalez-Halphen D."/>
            <person name="Hallmann A."/>
            <person name="Hanikenne M."/>
            <person name="Hippler M."/>
            <person name="Inwood W."/>
            <person name="Jabbari K."/>
            <person name="Kalanon M."/>
            <person name="Kuras R."/>
            <person name="Lefebvre P.A."/>
            <person name="Lemaire S.D."/>
            <person name="Lobanov A.V."/>
            <person name="Lohr M."/>
            <person name="Manuell A."/>
            <person name="Meier I."/>
            <person name="Mets L."/>
            <person name="Mittag M."/>
            <person name="Mittelmeier T."/>
            <person name="Moroney J.V."/>
            <person name="Moseley J."/>
            <person name="Napoli C."/>
            <person name="Nedelcu A.M."/>
            <person name="Niyogi K."/>
            <person name="Novoselov S.V."/>
            <person name="Paulsen I.T."/>
            <person name="Pazour G."/>
            <person name="Purton S."/>
            <person name="Ral J.P."/>
            <person name="Riano-Pachon D.M."/>
            <person name="Riekhof W."/>
            <person name="Rymarquis L."/>
            <person name="Schroda M."/>
            <person name="Stern D."/>
            <person name="Umen J."/>
            <person name="Willows R."/>
            <person name="Wilson N."/>
            <person name="Zimmer S.L."/>
            <person name="Allmer J."/>
            <person name="Balk J."/>
            <person name="Bisova K."/>
            <person name="Chen C.J."/>
            <person name="Elias M."/>
            <person name="Gendler K."/>
            <person name="Hauser C."/>
            <person name="Lamb M.R."/>
            <person name="Ledford H."/>
            <person name="Long J.C."/>
            <person name="Minagawa J."/>
            <person name="Page M.D."/>
            <person name="Pan J."/>
            <person name="Pootakham W."/>
            <person name="Roje S."/>
            <person name="Rose A."/>
            <person name="Stahlberg E."/>
            <person name="Terauchi A.M."/>
            <person name="Yang P."/>
            <person name="Ball S."/>
            <person name="Bowler C."/>
            <person name="Dieckmann C.L."/>
            <person name="Gladyshev V.N."/>
            <person name="Green P."/>
            <person name="Jorgensen R."/>
            <person name="Mayfield S."/>
            <person name="Mueller-Roeber B."/>
            <person name="Rajamani S."/>
            <person name="Sayre R.T."/>
            <person name="Brokstein P."/>
            <person name="Dubchak I."/>
            <person name="Goodstein D."/>
            <person name="Hornick L."/>
            <person name="Huang Y.W."/>
            <person name="Jhaveri J."/>
            <person name="Luo Y."/>
            <person name="Martinez D."/>
            <person name="Ngau W.C."/>
            <person name="Otillar B."/>
            <person name="Poliakov A."/>
            <person name="Porter A."/>
            <person name="Szajkowski L."/>
            <person name="Werner G."/>
            <person name="Zhou K."/>
            <person name="Grigoriev I.V."/>
            <person name="Rokhsar D.S."/>
            <person name="Grossman A.R."/>
        </authorList>
    </citation>
    <scope>NUCLEOTIDE SEQUENCE [LARGE SCALE GENOMIC DNA]</scope>
    <source>
        <strain evidence="3">CC-503</strain>
    </source>
</reference>
<name>A0A2K3DGX0_CHLRE</name>
<evidence type="ECO:0000313" key="2">
    <source>
        <dbReference type="EMBL" id="PNW79793.1"/>
    </source>
</evidence>
<accession>A0A2K3DGX0</accession>
<feature type="region of interest" description="Disordered" evidence="1">
    <location>
        <begin position="630"/>
        <end position="714"/>
    </location>
</feature>
<feature type="compositionally biased region" description="Low complexity" evidence="1">
    <location>
        <begin position="983"/>
        <end position="1000"/>
    </location>
</feature>
<feature type="compositionally biased region" description="Basic and acidic residues" evidence="1">
    <location>
        <begin position="639"/>
        <end position="655"/>
    </location>
</feature>
<evidence type="ECO:0000256" key="1">
    <source>
        <dbReference type="SAM" id="MobiDB-lite"/>
    </source>
</evidence>